<accession>A0A1J8Q8Q5</accession>
<evidence type="ECO:0000313" key="2">
    <source>
        <dbReference type="EMBL" id="OJA17381.1"/>
    </source>
</evidence>
<gene>
    <name evidence="2" type="ORF">AZE42_10971</name>
</gene>
<proteinExistence type="predicted"/>
<comment type="caution">
    <text evidence="2">The sequence shown here is derived from an EMBL/GenBank/DDBJ whole genome shotgun (WGS) entry which is preliminary data.</text>
</comment>
<feature type="region of interest" description="Disordered" evidence="1">
    <location>
        <begin position="90"/>
        <end position="109"/>
    </location>
</feature>
<feature type="region of interest" description="Disordered" evidence="1">
    <location>
        <begin position="1"/>
        <end position="32"/>
    </location>
</feature>
<protein>
    <submittedName>
        <fullName evidence="2">Uncharacterized protein</fullName>
    </submittedName>
</protein>
<sequence length="120" mass="12740">MEDTTGGDPEMGSWESTAGESDSDGAAGWEGVQHLATDVCDTKVKGKSRSFENGMSNAKRTHAVLSSDELPTNDRAVAKRLKSESAAISGPLFQSSQSSPSFGQLNLPGELLSTPRMFKF</sequence>
<name>A0A1J8Q8Q5_9AGAM</name>
<evidence type="ECO:0000313" key="3">
    <source>
        <dbReference type="Proteomes" id="UP000183567"/>
    </source>
</evidence>
<dbReference type="EMBL" id="LVVM01002036">
    <property type="protein sequence ID" value="OJA17381.1"/>
    <property type="molecule type" value="Genomic_DNA"/>
</dbReference>
<organism evidence="2 3">
    <name type="scientific">Rhizopogon vesiculosus</name>
    <dbReference type="NCBI Taxonomy" id="180088"/>
    <lineage>
        <taxon>Eukaryota</taxon>
        <taxon>Fungi</taxon>
        <taxon>Dikarya</taxon>
        <taxon>Basidiomycota</taxon>
        <taxon>Agaricomycotina</taxon>
        <taxon>Agaricomycetes</taxon>
        <taxon>Agaricomycetidae</taxon>
        <taxon>Boletales</taxon>
        <taxon>Suillineae</taxon>
        <taxon>Rhizopogonaceae</taxon>
        <taxon>Rhizopogon</taxon>
    </lineage>
</organism>
<keyword evidence="3" id="KW-1185">Reference proteome</keyword>
<reference evidence="2 3" key="1">
    <citation type="submission" date="2016-03" db="EMBL/GenBank/DDBJ databases">
        <title>Comparative genomics of the ectomycorrhizal sister species Rhizopogon vinicolor and Rhizopogon vesiculosus (Basidiomycota: Boletales) reveals a divergence of the mating type B locus.</title>
        <authorList>
            <person name="Mujic A.B."/>
            <person name="Kuo A."/>
            <person name="Tritt A."/>
            <person name="Lipzen A."/>
            <person name="Chen C."/>
            <person name="Johnson J."/>
            <person name="Sharma A."/>
            <person name="Barry K."/>
            <person name="Grigoriev I.V."/>
            <person name="Spatafora J.W."/>
        </authorList>
    </citation>
    <scope>NUCLEOTIDE SEQUENCE [LARGE SCALE GENOMIC DNA]</scope>
    <source>
        <strain evidence="2 3">AM-OR11-056</strain>
    </source>
</reference>
<feature type="compositionally biased region" description="Low complexity" evidence="1">
    <location>
        <begin position="90"/>
        <end position="105"/>
    </location>
</feature>
<dbReference type="AlphaFoldDB" id="A0A1J8Q8Q5"/>
<evidence type="ECO:0000256" key="1">
    <source>
        <dbReference type="SAM" id="MobiDB-lite"/>
    </source>
</evidence>
<dbReference type="Proteomes" id="UP000183567">
    <property type="component" value="Unassembled WGS sequence"/>
</dbReference>